<evidence type="ECO:0000256" key="12">
    <source>
        <dbReference type="PIRSR" id="PIRSR634015-1"/>
    </source>
</evidence>
<dbReference type="GO" id="GO:0016285">
    <property type="term" value="F:alanyl aminopeptidase activity"/>
    <property type="evidence" value="ECO:0007669"/>
    <property type="project" value="UniProtKB-EC"/>
</dbReference>
<keyword evidence="10 14" id="KW-0862">Zinc</keyword>
<dbReference type="Gene3D" id="1.10.390.10">
    <property type="entry name" value="Neutral Protease Domain 2"/>
    <property type="match status" value="1"/>
</dbReference>
<organism evidence="16 17">
    <name type="scientific">Pelobium manganitolerans</name>
    <dbReference type="NCBI Taxonomy" id="1842495"/>
    <lineage>
        <taxon>Bacteria</taxon>
        <taxon>Pseudomonadati</taxon>
        <taxon>Bacteroidota</taxon>
        <taxon>Sphingobacteriia</taxon>
        <taxon>Sphingobacteriales</taxon>
        <taxon>Sphingobacteriaceae</taxon>
        <taxon>Pelobium</taxon>
    </lineage>
</organism>
<dbReference type="Gene3D" id="2.60.40.1730">
    <property type="entry name" value="tricorn interacting facor f3 domain"/>
    <property type="match status" value="1"/>
</dbReference>
<comment type="cofactor">
    <cofactor evidence="14">
        <name>Zn(2+)</name>
        <dbReference type="ChEBI" id="CHEBI:29105"/>
    </cofactor>
    <text evidence="14">Binds 1 zinc ion per subunit.</text>
</comment>
<feature type="binding site" evidence="13">
    <location>
        <begin position="159"/>
        <end position="161"/>
    </location>
    <ligand>
        <name>a peptide</name>
        <dbReference type="ChEBI" id="CHEBI:60466"/>
    </ligand>
</feature>
<dbReference type="Pfam" id="PF01433">
    <property type="entry name" value="Peptidase_M1"/>
    <property type="match status" value="1"/>
</dbReference>
<evidence type="ECO:0000256" key="11">
    <source>
        <dbReference type="ARBA" id="ARBA00023049"/>
    </source>
</evidence>
<evidence type="ECO:0000256" key="9">
    <source>
        <dbReference type="ARBA" id="ARBA00022801"/>
    </source>
</evidence>
<dbReference type="PROSITE" id="PS51257">
    <property type="entry name" value="PROKAR_LIPOPROTEIN"/>
    <property type="match status" value="1"/>
</dbReference>
<dbReference type="InterPro" id="IPR049980">
    <property type="entry name" value="LTA4H_cat"/>
</dbReference>
<dbReference type="FunFam" id="3.30.2010.30:FF:000001">
    <property type="entry name" value="Leukotriene A(4) hydrolase"/>
    <property type="match status" value="1"/>
</dbReference>
<feature type="binding site" evidence="14">
    <location>
        <position position="319"/>
    </location>
    <ligand>
        <name>Zn(2+)</name>
        <dbReference type="ChEBI" id="CHEBI:29105"/>
        <note>catalytic</note>
    </ligand>
</feature>
<evidence type="ECO:0000256" key="4">
    <source>
        <dbReference type="ARBA" id="ARBA00012564"/>
    </source>
</evidence>
<reference evidence="16 17" key="1">
    <citation type="submission" date="2016-07" db="EMBL/GenBank/DDBJ databases">
        <title>Genome of Pelobium manganitolerans.</title>
        <authorList>
            <person name="Wu S."/>
            <person name="Wang G."/>
        </authorList>
    </citation>
    <scope>NUCLEOTIDE SEQUENCE [LARGE SCALE GENOMIC DNA]</scope>
    <source>
        <strain evidence="16 17">YS-25</strain>
    </source>
</reference>
<dbReference type="SMART" id="SM01263">
    <property type="entry name" value="Leuk-A4-hydro_C"/>
    <property type="match status" value="1"/>
</dbReference>
<dbReference type="InterPro" id="IPR045357">
    <property type="entry name" value="Aminopeptidase_N-like_N"/>
</dbReference>
<feature type="binding site" evidence="14">
    <location>
        <position position="315"/>
    </location>
    <ligand>
        <name>Zn(2+)</name>
        <dbReference type="ChEBI" id="CHEBI:29105"/>
        <note>catalytic</note>
    </ligand>
</feature>
<dbReference type="SUPFAM" id="SSF48371">
    <property type="entry name" value="ARM repeat"/>
    <property type="match status" value="1"/>
</dbReference>
<dbReference type="EMBL" id="MBTA01000030">
    <property type="protein sequence ID" value="RKD12329.1"/>
    <property type="molecule type" value="Genomic_DNA"/>
</dbReference>
<feature type="domain" description="Peptidase M1 leukotriene A4 hydrolase/aminopeptidase C-terminal" evidence="15">
    <location>
        <begin position="483"/>
        <end position="620"/>
    </location>
</feature>
<dbReference type="GO" id="GO:0006508">
    <property type="term" value="P:proteolysis"/>
    <property type="evidence" value="ECO:0007669"/>
    <property type="project" value="UniProtKB-KW"/>
</dbReference>
<dbReference type="RefSeq" id="WP_120183146.1">
    <property type="nucleotide sequence ID" value="NZ_MBTA01000030.1"/>
</dbReference>
<dbReference type="InterPro" id="IPR014782">
    <property type="entry name" value="Peptidase_M1_dom"/>
</dbReference>
<dbReference type="OrthoDB" id="100605at2"/>
<evidence type="ECO:0000256" key="3">
    <source>
        <dbReference type="ARBA" id="ARBA00010136"/>
    </source>
</evidence>
<feature type="binding site" evidence="14">
    <location>
        <position position="338"/>
    </location>
    <ligand>
        <name>Zn(2+)</name>
        <dbReference type="ChEBI" id="CHEBI:29105"/>
        <note>catalytic</note>
    </ligand>
</feature>
<keyword evidence="11" id="KW-0482">Metalloprotease</keyword>
<accession>A0A419S1G8</accession>
<keyword evidence="16" id="KW-0031">Aminopeptidase</keyword>
<dbReference type="InterPro" id="IPR027268">
    <property type="entry name" value="Peptidase_M4/M1_CTD_sf"/>
</dbReference>
<evidence type="ECO:0000256" key="7">
    <source>
        <dbReference type="ARBA" id="ARBA00022670"/>
    </source>
</evidence>
<evidence type="ECO:0000256" key="8">
    <source>
        <dbReference type="ARBA" id="ARBA00022723"/>
    </source>
</evidence>
<evidence type="ECO:0000256" key="6">
    <source>
        <dbReference type="ARBA" id="ARBA00022490"/>
    </source>
</evidence>
<protein>
    <recommendedName>
        <fullName evidence="5">Aminopeptidase N</fullName>
        <ecNumber evidence="4">3.4.11.2</ecNumber>
    </recommendedName>
</protein>
<dbReference type="InterPro" id="IPR038502">
    <property type="entry name" value="M1_LTA-4_hydro/amino_C_sf"/>
</dbReference>
<comment type="similarity">
    <text evidence="3">Belongs to the peptidase M1 family.</text>
</comment>
<comment type="caution">
    <text evidence="16">The sequence shown here is derived from an EMBL/GenBank/DDBJ whole genome shotgun (WGS) entry which is preliminary data.</text>
</comment>
<dbReference type="InterPro" id="IPR015211">
    <property type="entry name" value="Peptidase_M1_C"/>
</dbReference>
<dbReference type="InterPro" id="IPR034015">
    <property type="entry name" value="M1_LTA4H"/>
</dbReference>
<dbReference type="EC" id="3.4.11.2" evidence="4"/>
<dbReference type="CDD" id="cd09599">
    <property type="entry name" value="M1_LTA4H"/>
    <property type="match status" value="1"/>
</dbReference>
<keyword evidence="6" id="KW-0963">Cytoplasm</keyword>
<dbReference type="Pfam" id="PF17900">
    <property type="entry name" value="Peptidase_M1_N"/>
    <property type="match status" value="1"/>
</dbReference>
<feature type="active site" description="Proton donor" evidence="12">
    <location>
        <position position="403"/>
    </location>
</feature>
<dbReference type="PRINTS" id="PR00756">
    <property type="entry name" value="ALADIPTASE"/>
</dbReference>
<comment type="subcellular location">
    <subcellularLocation>
        <location evidence="2">Cytoplasm</location>
    </subcellularLocation>
</comment>
<comment type="catalytic activity">
    <reaction evidence="1">
        <text>Release of an N-terminal amino acid, Xaa-|-Yaa- from a peptide, amide or arylamide. Xaa is preferably Ala, but may be most amino acids including Pro (slow action). When a terminal hydrophobic residue is followed by a prolyl residue, the two may be released as an intact Xaa-Pro dipeptide.</text>
        <dbReference type="EC" id="3.4.11.2"/>
    </reaction>
</comment>
<dbReference type="SUPFAM" id="SSF63737">
    <property type="entry name" value="Leukotriene A4 hydrolase N-terminal domain"/>
    <property type="match status" value="1"/>
</dbReference>
<dbReference type="SUPFAM" id="SSF55486">
    <property type="entry name" value="Metalloproteases ('zincins'), catalytic domain"/>
    <property type="match status" value="1"/>
</dbReference>
<evidence type="ECO:0000256" key="1">
    <source>
        <dbReference type="ARBA" id="ARBA00000098"/>
    </source>
</evidence>
<dbReference type="Proteomes" id="UP000283433">
    <property type="component" value="Unassembled WGS sequence"/>
</dbReference>
<dbReference type="InterPro" id="IPR001930">
    <property type="entry name" value="Peptidase_M1"/>
</dbReference>
<evidence type="ECO:0000256" key="14">
    <source>
        <dbReference type="PIRSR" id="PIRSR634015-3"/>
    </source>
</evidence>
<evidence type="ECO:0000256" key="13">
    <source>
        <dbReference type="PIRSR" id="PIRSR634015-2"/>
    </source>
</evidence>
<dbReference type="Gene3D" id="3.30.2010.30">
    <property type="match status" value="1"/>
</dbReference>
<evidence type="ECO:0000259" key="15">
    <source>
        <dbReference type="SMART" id="SM01263"/>
    </source>
</evidence>
<dbReference type="AlphaFoldDB" id="A0A419S1G8"/>
<keyword evidence="17" id="KW-1185">Reference proteome</keyword>
<dbReference type="GO" id="GO:0008270">
    <property type="term" value="F:zinc ion binding"/>
    <property type="evidence" value="ECO:0007669"/>
    <property type="project" value="InterPro"/>
</dbReference>
<proteinExistence type="inferred from homology"/>
<keyword evidence="9" id="KW-0378">Hydrolase</keyword>
<dbReference type="Pfam" id="PF09127">
    <property type="entry name" value="Leuk-A4-hydro_C"/>
    <property type="match status" value="1"/>
</dbReference>
<feature type="active site" description="Proton acceptor" evidence="12">
    <location>
        <position position="316"/>
    </location>
</feature>
<sequence length="621" mass="70001">MRKLLFIIPVILLSCTQNKKEQKAEEAKAVQTGKDPHSFSNPEEAVVNHLDLDLKVDFAKQQITGIATWTIQHLKNADEIVFDTQDLTIDKVTLDEDSTGVFFALGDKDPVLGQALSIPITNQTQKIKIYYSTAKSAAALQWLNPQQTAGKQQPFLFTQSQAILARSWIPTQDSPGIRFTYTANVEVPNNLLALMSAENPQKKSADGKYKFVQPHPIPSYLMALAVGDIAFKAIDQRTGVYAEPVMLSKVAYEFADMGKMVNAAEKMYGDYRWGRYDVLVLPPSFPFGGMENPLLTFATPTVIAGDRSLVSLVAHELAHSWSGNLVTNATWNDFWLNEGFTVYFERRIIEALYGADEAKMQEVLGYQSLMEGIKEMGDKNPDTRLKVDFTGRNPDDNVSDIAYEKGYFFLKTIEQAVGRQKFDAFLKDYFSRHAFKTIDNDTFLNELNQLLIKGDEKLKKQIDSYAWVYQPGLPKEFKAPSSSVFNNIDSLTQQFLATKNAGGLSKKITSTNEKLYFIHKLPDNVGQDAMKLVDAEFNFTASKNAEVQCAWYVLAVKNKYEKAYPAIKEFLTEVGRRKFLMPIYKELAKTAEGKKSAKEIYKNARANYHSVSYNSIDDLLE</sequence>
<evidence type="ECO:0000256" key="2">
    <source>
        <dbReference type="ARBA" id="ARBA00004496"/>
    </source>
</evidence>
<keyword evidence="7" id="KW-0645">Protease</keyword>
<keyword evidence="8 14" id="KW-0479">Metal-binding</keyword>
<gene>
    <name evidence="16" type="ORF">BCY91_11755</name>
</gene>
<dbReference type="Gene3D" id="1.25.40.320">
    <property type="entry name" value="Peptidase M1, leukotriene A4 hydrolase/aminopeptidase C-terminal domain"/>
    <property type="match status" value="1"/>
</dbReference>
<dbReference type="GO" id="GO:0005737">
    <property type="term" value="C:cytoplasm"/>
    <property type="evidence" value="ECO:0007669"/>
    <property type="project" value="UniProtKB-SubCell"/>
</dbReference>
<name>A0A419S1G8_9SPHI</name>
<dbReference type="InterPro" id="IPR016024">
    <property type="entry name" value="ARM-type_fold"/>
</dbReference>
<dbReference type="GO" id="GO:0008237">
    <property type="term" value="F:metallopeptidase activity"/>
    <property type="evidence" value="ECO:0007669"/>
    <property type="project" value="UniProtKB-KW"/>
</dbReference>
<evidence type="ECO:0000256" key="10">
    <source>
        <dbReference type="ARBA" id="ARBA00022833"/>
    </source>
</evidence>
<dbReference type="PANTHER" id="PTHR45726">
    <property type="entry name" value="LEUKOTRIENE A-4 HYDROLASE"/>
    <property type="match status" value="1"/>
</dbReference>
<feature type="binding site" evidence="13">
    <location>
        <begin position="576"/>
        <end position="578"/>
    </location>
    <ligand>
        <name>a peptide</name>
        <dbReference type="ChEBI" id="CHEBI:60466"/>
    </ligand>
</feature>
<feature type="binding site" evidence="13">
    <location>
        <begin position="286"/>
        <end position="291"/>
    </location>
    <ligand>
        <name>a peptide</name>
        <dbReference type="ChEBI" id="CHEBI:60466"/>
    </ligand>
</feature>
<dbReference type="PANTHER" id="PTHR45726:SF3">
    <property type="entry name" value="LEUKOTRIENE A-4 HYDROLASE"/>
    <property type="match status" value="1"/>
</dbReference>
<evidence type="ECO:0000313" key="16">
    <source>
        <dbReference type="EMBL" id="RKD12329.1"/>
    </source>
</evidence>
<dbReference type="InterPro" id="IPR042097">
    <property type="entry name" value="Aminopeptidase_N-like_N_sf"/>
</dbReference>
<evidence type="ECO:0000313" key="17">
    <source>
        <dbReference type="Proteomes" id="UP000283433"/>
    </source>
</evidence>
<evidence type="ECO:0000256" key="5">
    <source>
        <dbReference type="ARBA" id="ARBA00015611"/>
    </source>
</evidence>